<feature type="compositionally biased region" description="Low complexity" evidence="1">
    <location>
        <begin position="918"/>
        <end position="928"/>
    </location>
</feature>
<dbReference type="PROSITE" id="PS51379">
    <property type="entry name" value="4FE4S_FER_2"/>
    <property type="match status" value="1"/>
</dbReference>
<organism evidence="3 4">
    <name type="scientific">Phrynosoma platyrhinos</name>
    <name type="common">Desert horned lizard</name>
    <dbReference type="NCBI Taxonomy" id="52577"/>
    <lineage>
        <taxon>Eukaryota</taxon>
        <taxon>Metazoa</taxon>
        <taxon>Chordata</taxon>
        <taxon>Craniata</taxon>
        <taxon>Vertebrata</taxon>
        <taxon>Euteleostomi</taxon>
        <taxon>Lepidosauria</taxon>
        <taxon>Squamata</taxon>
        <taxon>Bifurcata</taxon>
        <taxon>Unidentata</taxon>
        <taxon>Episquamata</taxon>
        <taxon>Toxicofera</taxon>
        <taxon>Iguania</taxon>
        <taxon>Phrynosomatidae</taxon>
        <taxon>Phrynosomatinae</taxon>
        <taxon>Phrynosoma</taxon>
    </lineage>
</organism>
<feature type="compositionally biased region" description="Polar residues" evidence="1">
    <location>
        <begin position="246"/>
        <end position="260"/>
    </location>
</feature>
<name>A0ABQ7SZT6_PHRPL</name>
<feature type="region of interest" description="Disordered" evidence="1">
    <location>
        <begin position="13"/>
        <end position="68"/>
    </location>
</feature>
<feature type="region of interest" description="Disordered" evidence="1">
    <location>
        <begin position="970"/>
        <end position="1065"/>
    </location>
</feature>
<keyword evidence="4" id="KW-1185">Reference proteome</keyword>
<dbReference type="EMBL" id="JAIPUX010003289">
    <property type="protein sequence ID" value="KAH0622916.1"/>
    <property type="molecule type" value="Genomic_DNA"/>
</dbReference>
<accession>A0ABQ7SZT6</accession>
<feature type="region of interest" description="Disordered" evidence="1">
    <location>
        <begin position="240"/>
        <end position="285"/>
    </location>
</feature>
<evidence type="ECO:0000313" key="4">
    <source>
        <dbReference type="Proteomes" id="UP000826234"/>
    </source>
</evidence>
<evidence type="ECO:0000313" key="3">
    <source>
        <dbReference type="EMBL" id="KAH0622916.1"/>
    </source>
</evidence>
<sequence>MRCHICSAPLAGDEGTNTEPRKSWCTTTDSSRSWSTTTDFDRSWHTTTDSDRSCRTTTDSERRPLRSTSNTSLESIISLCSWTESSVGNKAKIPFSSSKTSLGSLISLCSWAESSAGDAACSSRSSGTVGSLVLEEDVQVLQPHKGRVKSRHLHQKPYSYPHVNFDLHPKEWKRGPAGATLWSSSMTRLIPATAPSLQHTTRSKGSPTHLKRHSWRISFLDYKQQELLEWHIHRKHQVKVTPPSRWASSTGTRPKSTIASGQHRGRLGPQQSLQKSHSYPHGDFCGKQKLLERNINEKYREKHAAPVHRVSTRKGRGQIAITDVPYWDEVGLHHYHQKPDPYSHNNFHPCQKELQKQREGPMRQTDSMHRMIPATPSLHSAIRGKDSHPHHGSRISFLSYKEQELLEWNVHKKQQQKDSVSSQWSFNPEAKKVGIAHGYQTHWTGIGPQHPPQKPHSYSRINSSFLEKELHRQHKGPTPQFHPLSKGTPTSASLQPTIKGKGSSSPAHFQGRRARSPADVAQGCQPLWGRVRPQRVHQKPHSYPYMGICEEQVLHDWAICKKINVQKNKGPSRRASSTEGGGTTRWFDSRTRLVPAAPSLQAKGKGSPAHLQEHNNRTGVLGSEEWELLAYNAHKKSQERSVTPLHQASSRAGGTPTLPSDLTTRLMITSPSIHPAGKGRGSPTHFQGSHRETRAQRFTDMPSGEKLQRASQQLPKAASPKAKLLAPSLPHSIMQSIDKEQVMWDLHMCLAQGLETGHGRPYVEYPVCLQCGRCTPFCPHPRSRRSPSLLVYPRLSVRKGEIHMSLGFLLKIKRCEADRWGLGPGVDASKMRLGREHPSRRERSRAITVDAGAERAQRQQRGQHRKGWETAHQHRGPEKSHSLARQHSADGVYLKNRDEDAPPGVRRVSFSASDRLSPKPSKSATKPSNHPHSKKLAPKEAKPHESKSHKKHPTILERLLSYMKKTWTKLGVKKVKKPPSKQGPVASSQKPHFSSSQPPAAKLNRMSSSSKQGHSHGHRRVSLQLPKDDVSPPVKTRESHHQAKSPSSKGSKQLFRKPSMTQLRP</sequence>
<evidence type="ECO:0000259" key="2">
    <source>
        <dbReference type="PROSITE" id="PS51379"/>
    </source>
</evidence>
<dbReference type="InterPro" id="IPR017896">
    <property type="entry name" value="4Fe4S_Fe-S-bd"/>
</dbReference>
<dbReference type="InterPro" id="IPR017900">
    <property type="entry name" value="4Fe4S_Fe_S_CS"/>
</dbReference>
<feature type="compositionally biased region" description="Polar residues" evidence="1">
    <location>
        <begin position="640"/>
        <end position="672"/>
    </location>
</feature>
<protein>
    <recommendedName>
        <fullName evidence="2">4Fe-4S ferredoxin-type domain-containing protein</fullName>
    </recommendedName>
</protein>
<feature type="compositionally biased region" description="Basic and acidic residues" evidence="1">
    <location>
        <begin position="866"/>
        <end position="881"/>
    </location>
</feature>
<feature type="compositionally biased region" description="Polar residues" evidence="1">
    <location>
        <begin position="985"/>
        <end position="998"/>
    </location>
</feature>
<proteinExistence type="predicted"/>
<feature type="region of interest" description="Disordered" evidence="1">
    <location>
        <begin position="469"/>
        <end position="520"/>
    </location>
</feature>
<feature type="compositionally biased region" description="Basic and acidic residues" evidence="1">
    <location>
        <begin position="937"/>
        <end position="946"/>
    </location>
</feature>
<evidence type="ECO:0000256" key="1">
    <source>
        <dbReference type="SAM" id="MobiDB-lite"/>
    </source>
</evidence>
<feature type="compositionally biased region" description="Low complexity" evidence="1">
    <location>
        <begin position="23"/>
        <end position="38"/>
    </location>
</feature>
<feature type="compositionally biased region" description="Basic and acidic residues" evidence="1">
    <location>
        <begin position="1026"/>
        <end position="1041"/>
    </location>
</feature>
<feature type="compositionally biased region" description="Basic and acidic residues" evidence="1">
    <location>
        <begin position="829"/>
        <end position="845"/>
    </location>
</feature>
<reference evidence="3 4" key="1">
    <citation type="journal article" date="2022" name="Gigascience">
        <title>A chromosome-level genome assembly and annotation of the desert horned lizard, Phrynosoma platyrhinos, provides insight into chromosomal rearrangements among reptiles.</title>
        <authorList>
            <person name="Koochekian N."/>
            <person name="Ascanio A."/>
            <person name="Farleigh K."/>
            <person name="Card D.C."/>
            <person name="Schield D.R."/>
            <person name="Castoe T.A."/>
            <person name="Jezkova T."/>
        </authorList>
    </citation>
    <scope>NUCLEOTIDE SEQUENCE [LARGE SCALE GENOMIC DNA]</scope>
    <source>
        <strain evidence="3">NK-2021</strain>
    </source>
</reference>
<gene>
    <name evidence="3" type="ORF">JD844_025807</name>
</gene>
<comment type="caution">
    <text evidence="3">The sequence shown here is derived from an EMBL/GenBank/DDBJ whole genome shotgun (WGS) entry which is preliminary data.</text>
</comment>
<feature type="region of interest" description="Disordered" evidence="1">
    <location>
        <begin position="826"/>
        <end position="955"/>
    </location>
</feature>
<feature type="region of interest" description="Disordered" evidence="1">
    <location>
        <begin position="636"/>
        <end position="708"/>
    </location>
</feature>
<dbReference type="Proteomes" id="UP000826234">
    <property type="component" value="Unassembled WGS sequence"/>
</dbReference>
<feature type="compositionally biased region" description="Basic and acidic residues" evidence="1">
    <location>
        <begin position="39"/>
        <end position="64"/>
    </location>
</feature>
<feature type="compositionally biased region" description="Polar residues" evidence="1">
    <location>
        <begin position="487"/>
        <end position="507"/>
    </location>
</feature>
<dbReference type="PROSITE" id="PS00198">
    <property type="entry name" value="4FE4S_FER_1"/>
    <property type="match status" value="1"/>
</dbReference>
<feature type="domain" description="4Fe-4S ferredoxin-type" evidence="2">
    <location>
        <begin position="759"/>
        <end position="788"/>
    </location>
</feature>